<comment type="similarity">
    <text evidence="1 5">Belongs to the universal ribosomal protein uL13 family.</text>
</comment>
<dbReference type="CDD" id="cd00392">
    <property type="entry name" value="Ribosomal_L13"/>
    <property type="match status" value="1"/>
</dbReference>
<evidence type="ECO:0000256" key="3">
    <source>
        <dbReference type="ARBA" id="ARBA00023274"/>
    </source>
</evidence>
<dbReference type="HAMAP" id="MF_01366">
    <property type="entry name" value="Ribosomal_uL13"/>
    <property type="match status" value="1"/>
</dbReference>
<comment type="subunit">
    <text evidence="5">Part of the 50S ribosomal subunit.</text>
</comment>
<name>A0A1G1WGC6_9BACT</name>
<dbReference type="FunFam" id="3.90.1180.10:FF:000001">
    <property type="entry name" value="50S ribosomal protein L13"/>
    <property type="match status" value="1"/>
</dbReference>
<comment type="function">
    <text evidence="5">This protein is one of the early assembly proteins of the 50S ribosomal subunit, although it is not seen to bind rRNA by itself. It is important during the early stages of 50S assembly.</text>
</comment>
<comment type="caution">
    <text evidence="6">The sequence shown here is derived from an EMBL/GenBank/DDBJ whole genome shotgun (WGS) entry which is preliminary data.</text>
</comment>
<dbReference type="AlphaFoldDB" id="A0A1G1WGC6"/>
<dbReference type="Gene3D" id="3.90.1180.10">
    <property type="entry name" value="Ribosomal protein L13"/>
    <property type="match status" value="1"/>
</dbReference>
<dbReference type="GO" id="GO:0022625">
    <property type="term" value="C:cytosolic large ribosomal subunit"/>
    <property type="evidence" value="ECO:0007669"/>
    <property type="project" value="TreeGrafter"/>
</dbReference>
<accession>A0A1G1WGC6</accession>
<dbReference type="GO" id="GO:0017148">
    <property type="term" value="P:negative regulation of translation"/>
    <property type="evidence" value="ECO:0007669"/>
    <property type="project" value="TreeGrafter"/>
</dbReference>
<dbReference type="EMBL" id="MHCS01000010">
    <property type="protein sequence ID" value="OGY26763.1"/>
    <property type="molecule type" value="Genomic_DNA"/>
</dbReference>
<evidence type="ECO:0000256" key="4">
    <source>
        <dbReference type="ARBA" id="ARBA00035201"/>
    </source>
</evidence>
<dbReference type="GO" id="GO:0003729">
    <property type="term" value="F:mRNA binding"/>
    <property type="evidence" value="ECO:0007669"/>
    <property type="project" value="TreeGrafter"/>
</dbReference>
<dbReference type="InterPro" id="IPR036899">
    <property type="entry name" value="Ribosomal_uL13_sf"/>
</dbReference>
<dbReference type="PANTHER" id="PTHR11545">
    <property type="entry name" value="RIBOSOMAL PROTEIN L13"/>
    <property type="match status" value="1"/>
</dbReference>
<dbReference type="InterPro" id="IPR005823">
    <property type="entry name" value="Ribosomal_uL13_bac-type"/>
</dbReference>
<dbReference type="NCBIfam" id="TIGR01066">
    <property type="entry name" value="rplM_bact"/>
    <property type="match status" value="1"/>
</dbReference>
<protein>
    <recommendedName>
        <fullName evidence="4 5">Large ribosomal subunit protein uL13</fullName>
    </recommendedName>
</protein>
<dbReference type="PANTHER" id="PTHR11545:SF2">
    <property type="entry name" value="LARGE RIBOSOMAL SUBUNIT PROTEIN UL13M"/>
    <property type="match status" value="1"/>
</dbReference>
<evidence type="ECO:0000313" key="7">
    <source>
        <dbReference type="Proteomes" id="UP000176389"/>
    </source>
</evidence>
<evidence type="ECO:0000256" key="2">
    <source>
        <dbReference type="ARBA" id="ARBA00022980"/>
    </source>
</evidence>
<organism evidence="6 7">
    <name type="scientific">Candidatus Woykebacteria bacterium RBG_16_43_9</name>
    <dbReference type="NCBI Taxonomy" id="1802596"/>
    <lineage>
        <taxon>Bacteria</taxon>
        <taxon>Candidatus Woykeibacteriota</taxon>
    </lineage>
</organism>
<dbReference type="STRING" id="1802596.A2Z11_02205"/>
<dbReference type="SUPFAM" id="SSF52161">
    <property type="entry name" value="Ribosomal protein L13"/>
    <property type="match status" value="1"/>
</dbReference>
<dbReference type="GO" id="GO:0006412">
    <property type="term" value="P:translation"/>
    <property type="evidence" value="ECO:0007669"/>
    <property type="project" value="UniProtKB-UniRule"/>
</dbReference>
<evidence type="ECO:0000256" key="5">
    <source>
        <dbReference type="HAMAP-Rule" id="MF_01366"/>
    </source>
</evidence>
<dbReference type="Pfam" id="PF00572">
    <property type="entry name" value="Ribosomal_L13"/>
    <property type="match status" value="1"/>
</dbReference>
<dbReference type="Proteomes" id="UP000176389">
    <property type="component" value="Unassembled WGS sequence"/>
</dbReference>
<dbReference type="PIRSF" id="PIRSF002181">
    <property type="entry name" value="Ribosomal_L13"/>
    <property type="match status" value="1"/>
</dbReference>
<keyword evidence="2 5" id="KW-0689">Ribosomal protein</keyword>
<sequence>MAGTQVEPKVKKERKPQTSDKSWYIVDAKNKVLGRIATRIAIILMGKHKPTWQPYLDDGDYVIVINASKIGVSGRKEEQKTYYRYSGYPGGLKTEILGKLRKRKPEDIIYHAVAGMLPKNRLGAAMIKKLYIYPSEKHPHEAQKPQELEV</sequence>
<evidence type="ECO:0000256" key="1">
    <source>
        <dbReference type="ARBA" id="ARBA00006227"/>
    </source>
</evidence>
<reference evidence="6 7" key="1">
    <citation type="journal article" date="2016" name="Nat. Commun.">
        <title>Thousands of microbial genomes shed light on interconnected biogeochemical processes in an aquifer system.</title>
        <authorList>
            <person name="Anantharaman K."/>
            <person name="Brown C.T."/>
            <person name="Hug L.A."/>
            <person name="Sharon I."/>
            <person name="Castelle C.J."/>
            <person name="Probst A.J."/>
            <person name="Thomas B.C."/>
            <person name="Singh A."/>
            <person name="Wilkins M.J."/>
            <person name="Karaoz U."/>
            <person name="Brodie E.L."/>
            <person name="Williams K.H."/>
            <person name="Hubbard S.S."/>
            <person name="Banfield J.F."/>
        </authorList>
    </citation>
    <scope>NUCLEOTIDE SEQUENCE [LARGE SCALE GENOMIC DNA]</scope>
</reference>
<dbReference type="GO" id="GO:0003735">
    <property type="term" value="F:structural constituent of ribosome"/>
    <property type="evidence" value="ECO:0007669"/>
    <property type="project" value="InterPro"/>
</dbReference>
<keyword evidence="3 5" id="KW-0687">Ribonucleoprotein</keyword>
<proteinExistence type="inferred from homology"/>
<dbReference type="InterPro" id="IPR005822">
    <property type="entry name" value="Ribosomal_uL13"/>
</dbReference>
<gene>
    <name evidence="5" type="primary">rplM</name>
    <name evidence="6" type="ORF">A2Z11_02205</name>
</gene>
<evidence type="ECO:0000313" key="6">
    <source>
        <dbReference type="EMBL" id="OGY26763.1"/>
    </source>
</evidence>